<evidence type="ECO:0000313" key="8">
    <source>
        <dbReference type="EMBL" id="GBD69125.1"/>
    </source>
</evidence>
<accession>A0A2H6CVW3</accession>
<sequence>MLSKREKELLELLESQDDFLTVKSIATKLGVSQRTVHSELKQLEDYIQSLGKYLERKRGVGVAIRELKESEFSKENDEISDVYNTVTRRISIMRSLLFEETSVSFNLLSETYMVSKTSIIKDFEFIMKILKAGSNIELKSDIRGTRISGSEVDIQKAYLQFNRYILSNSDFYYEDTISKKMNLLEPYYGERIISVCTNILYSYVRDNSNVISDYYVQNVLNIFVVLVYRNLNGKHVQENQEIHVYDDALFFEESAVRILHKAASRLDFSYTNEDVVFFSQHLISNRFESLPEENIDDALVNKLIMQVSEALSIDFSNDKKLEEQLINHIPPMIYRLRSNNKTENPFTEQIKTEFTLTFNVIWLVLSEYEKKLGFSFNEDEIAFLTIYFQSAIERAKVNRKILIVCQMGVATSELLMNRIKNIIPSLDTIEVASVAELEYIDVEKFDLIISTIKEDIPANNVIFVSPFLTDTDIEKIKRSGYQPSDIRQMKPLLTLHHLKKFIHPEFIFADMNFSSKEELFEEVGRQLVNQEFVTQEFISGLSHREKLGGTDLPSGTAVPHGNPLYVNQTVVSIIKNKKKFKWDKYYVDIVFLICISKEDTLQTRKILSDIYSMVDESKILKQFRSKTTREALLKNLGSEHNGTK</sequence>
<dbReference type="PROSITE" id="PS51099">
    <property type="entry name" value="PTS_EIIB_TYPE_2"/>
    <property type="match status" value="1"/>
</dbReference>
<dbReference type="RefSeq" id="WP_069028840.1">
    <property type="nucleotide sequence ID" value="NZ_BDEC01000129.1"/>
</dbReference>
<dbReference type="Gene3D" id="3.40.930.10">
    <property type="entry name" value="Mannitol-specific EII, Chain A"/>
    <property type="match status" value="1"/>
</dbReference>
<dbReference type="InterPro" id="IPR011608">
    <property type="entry name" value="PRD"/>
</dbReference>
<dbReference type="InterPro" id="IPR016152">
    <property type="entry name" value="PTrfase/Anion_transptr"/>
</dbReference>
<dbReference type="InterPro" id="IPR002178">
    <property type="entry name" value="PTS_EIIA_type-2_dom"/>
</dbReference>
<evidence type="ECO:0000256" key="1">
    <source>
        <dbReference type="ARBA" id="ARBA00022679"/>
    </source>
</evidence>
<evidence type="ECO:0000259" key="7">
    <source>
        <dbReference type="PROSITE" id="PS51372"/>
    </source>
</evidence>
<name>A0A2H6CVW3_TETHA</name>
<keyword evidence="4" id="KW-0804">Transcription</keyword>
<dbReference type="InterPro" id="IPR050661">
    <property type="entry name" value="BglG_antiterminators"/>
</dbReference>
<dbReference type="SUPFAM" id="SSF63520">
    <property type="entry name" value="PTS-regulatory domain, PRD"/>
    <property type="match status" value="1"/>
</dbReference>
<dbReference type="InterPro" id="IPR013196">
    <property type="entry name" value="HTH_11"/>
</dbReference>
<dbReference type="AlphaFoldDB" id="A0A2H6CVW3"/>
<comment type="caution">
    <text evidence="8">The sequence shown here is derived from an EMBL/GenBank/DDBJ whole genome shotgun (WGS) entry which is preliminary data.</text>
</comment>
<dbReference type="Gene3D" id="1.10.1790.10">
    <property type="entry name" value="PRD domain"/>
    <property type="match status" value="1"/>
</dbReference>
<dbReference type="PANTHER" id="PTHR30185:SF18">
    <property type="entry name" value="TRANSCRIPTIONAL REGULATOR MTLR"/>
    <property type="match status" value="1"/>
</dbReference>
<reference evidence="8 9" key="1">
    <citation type="submission" date="2016-05" db="EMBL/GenBank/DDBJ databases">
        <title>Whole genome sequencing of Tetragenococcus halophilus subsp. halophilus NISL 7118.</title>
        <authorList>
            <person name="Shiwa Y."/>
            <person name="Nishimura I."/>
            <person name="Yoshikawa H."/>
            <person name="Koyama Y."/>
            <person name="Oguma T."/>
        </authorList>
    </citation>
    <scope>NUCLEOTIDE SEQUENCE [LARGE SCALE GENOMIC DNA]</scope>
    <source>
        <strain evidence="8 9">NISL 7118</strain>
    </source>
</reference>
<dbReference type="Pfam" id="PF00874">
    <property type="entry name" value="PRD"/>
    <property type="match status" value="1"/>
</dbReference>
<dbReference type="SUPFAM" id="SSF52794">
    <property type="entry name" value="PTS system IIB component-like"/>
    <property type="match status" value="1"/>
</dbReference>
<organism evidence="8 9">
    <name type="scientific">Tetragenococcus halophilus subsp. halophilus</name>
    <dbReference type="NCBI Taxonomy" id="1513897"/>
    <lineage>
        <taxon>Bacteria</taxon>
        <taxon>Bacillati</taxon>
        <taxon>Bacillota</taxon>
        <taxon>Bacilli</taxon>
        <taxon>Lactobacillales</taxon>
        <taxon>Enterococcaceae</taxon>
        <taxon>Tetragenococcus</taxon>
    </lineage>
</organism>
<dbReference type="CDD" id="cd05568">
    <property type="entry name" value="PTS_IIB_bgl_like"/>
    <property type="match status" value="1"/>
</dbReference>
<dbReference type="InterPro" id="IPR003501">
    <property type="entry name" value="PTS_EIIB_2/3"/>
</dbReference>
<dbReference type="InterPro" id="IPR036390">
    <property type="entry name" value="WH_DNA-bd_sf"/>
</dbReference>
<dbReference type="Pfam" id="PF08279">
    <property type="entry name" value="HTH_11"/>
    <property type="match status" value="1"/>
</dbReference>
<dbReference type="Gene3D" id="3.40.50.2300">
    <property type="match status" value="1"/>
</dbReference>
<dbReference type="Gene3D" id="1.10.10.10">
    <property type="entry name" value="Winged helix-like DNA-binding domain superfamily/Winged helix DNA-binding domain"/>
    <property type="match status" value="1"/>
</dbReference>
<evidence type="ECO:0000259" key="5">
    <source>
        <dbReference type="PROSITE" id="PS51094"/>
    </source>
</evidence>
<dbReference type="InterPro" id="IPR036388">
    <property type="entry name" value="WH-like_DNA-bd_sf"/>
</dbReference>
<gene>
    <name evidence="8" type="ORF">TEHN7118_1931</name>
</gene>
<evidence type="ECO:0000259" key="6">
    <source>
        <dbReference type="PROSITE" id="PS51099"/>
    </source>
</evidence>
<keyword evidence="2" id="KW-0677">Repeat</keyword>
<keyword evidence="1" id="KW-0808">Transferase</keyword>
<evidence type="ECO:0000256" key="2">
    <source>
        <dbReference type="ARBA" id="ARBA00022737"/>
    </source>
</evidence>
<dbReference type="GO" id="GO:0008982">
    <property type="term" value="F:protein-N(PI)-phosphohistidine-sugar phosphotransferase activity"/>
    <property type="evidence" value="ECO:0007669"/>
    <property type="project" value="InterPro"/>
</dbReference>
<dbReference type="EMBL" id="BDEC01000129">
    <property type="protein sequence ID" value="GBD69125.1"/>
    <property type="molecule type" value="Genomic_DNA"/>
</dbReference>
<dbReference type="Pfam" id="PF02302">
    <property type="entry name" value="PTS_IIB"/>
    <property type="match status" value="1"/>
</dbReference>
<dbReference type="PANTHER" id="PTHR30185">
    <property type="entry name" value="CRYPTIC BETA-GLUCOSIDE BGL OPERON ANTITERMINATOR"/>
    <property type="match status" value="1"/>
</dbReference>
<feature type="domain" description="PRD" evidence="7">
    <location>
        <begin position="291"/>
        <end position="398"/>
    </location>
</feature>
<dbReference type="SUPFAM" id="SSF55804">
    <property type="entry name" value="Phoshotransferase/anion transport protein"/>
    <property type="match status" value="1"/>
</dbReference>
<dbReference type="PROSITE" id="PS51372">
    <property type="entry name" value="PRD_2"/>
    <property type="match status" value="1"/>
</dbReference>
<keyword evidence="9" id="KW-1185">Reference proteome</keyword>
<feature type="domain" description="PTS EIIA type-2" evidence="5">
    <location>
        <begin position="500"/>
        <end position="639"/>
    </location>
</feature>
<evidence type="ECO:0000313" key="9">
    <source>
        <dbReference type="Proteomes" id="UP000236214"/>
    </source>
</evidence>
<proteinExistence type="predicted"/>
<protein>
    <submittedName>
        <fullName evidence="8">PRD domain protein</fullName>
    </submittedName>
</protein>
<dbReference type="InterPro" id="IPR013011">
    <property type="entry name" value="PTS_EIIB_2"/>
</dbReference>
<dbReference type="GeneID" id="64053787"/>
<evidence type="ECO:0000256" key="3">
    <source>
        <dbReference type="ARBA" id="ARBA00023015"/>
    </source>
</evidence>
<dbReference type="InterPro" id="IPR036634">
    <property type="entry name" value="PRD_sf"/>
</dbReference>
<dbReference type="Proteomes" id="UP000236214">
    <property type="component" value="Unassembled WGS sequence"/>
</dbReference>
<dbReference type="SUPFAM" id="SSF46785">
    <property type="entry name" value="Winged helix' DNA-binding domain"/>
    <property type="match status" value="1"/>
</dbReference>
<dbReference type="GO" id="GO:0006355">
    <property type="term" value="P:regulation of DNA-templated transcription"/>
    <property type="evidence" value="ECO:0007669"/>
    <property type="project" value="InterPro"/>
</dbReference>
<feature type="domain" description="PTS EIIB type-2" evidence="6">
    <location>
        <begin position="399"/>
        <end position="488"/>
    </location>
</feature>
<evidence type="ECO:0000256" key="4">
    <source>
        <dbReference type="ARBA" id="ARBA00023163"/>
    </source>
</evidence>
<dbReference type="InterPro" id="IPR036095">
    <property type="entry name" value="PTS_EIIB-like_sf"/>
</dbReference>
<keyword evidence="3" id="KW-0805">Transcription regulation</keyword>
<dbReference type="Pfam" id="PF00359">
    <property type="entry name" value="PTS_EIIA_2"/>
    <property type="match status" value="1"/>
</dbReference>
<dbReference type="PROSITE" id="PS51094">
    <property type="entry name" value="PTS_EIIA_TYPE_2"/>
    <property type="match status" value="1"/>
</dbReference>
<dbReference type="GO" id="GO:0009401">
    <property type="term" value="P:phosphoenolpyruvate-dependent sugar phosphotransferase system"/>
    <property type="evidence" value="ECO:0007669"/>
    <property type="project" value="InterPro"/>
</dbReference>